<keyword evidence="1" id="KW-0472">Membrane</keyword>
<reference evidence="3" key="1">
    <citation type="journal article" date="2019" name="Int. J. Syst. Evol. Microbiol.">
        <title>The Global Catalogue of Microorganisms (GCM) 10K type strain sequencing project: providing services to taxonomists for standard genome sequencing and annotation.</title>
        <authorList>
            <consortium name="The Broad Institute Genomics Platform"/>
            <consortium name="The Broad Institute Genome Sequencing Center for Infectious Disease"/>
            <person name="Wu L."/>
            <person name="Ma J."/>
        </authorList>
    </citation>
    <scope>NUCLEOTIDE SEQUENCE [LARGE SCALE GENOMIC DNA]</scope>
    <source>
        <strain evidence="3">JCM 32226</strain>
    </source>
</reference>
<proteinExistence type="predicted"/>
<accession>A0ABP8Q712</accession>
<feature type="transmembrane region" description="Helical" evidence="1">
    <location>
        <begin position="40"/>
        <end position="59"/>
    </location>
</feature>
<evidence type="ECO:0000313" key="3">
    <source>
        <dbReference type="Proteomes" id="UP001501321"/>
    </source>
</evidence>
<dbReference type="InterPro" id="IPR046513">
    <property type="entry name" value="DUF6691"/>
</dbReference>
<keyword evidence="1" id="KW-0812">Transmembrane</keyword>
<protein>
    <submittedName>
        <fullName evidence="2">YeeE/YedE family protein</fullName>
    </submittedName>
</protein>
<gene>
    <name evidence="2" type="ORF">GCM10023095_15290</name>
</gene>
<sequence length="146" mass="15724">MRWIALLCGSLFGLGLALSGMLDPAKVQGFLDISGQWDPSLALVMGSALAVFMPGYFWWVKPRRQSLDGSAFHLSTKQQLEPSLLLGAGLFGIGWGLVGVCPGPAVAMLVTGQASVFWFVAALLIGIKLVCVWQDWQQRQLMAQGS</sequence>
<evidence type="ECO:0000256" key="1">
    <source>
        <dbReference type="SAM" id="Phobius"/>
    </source>
</evidence>
<comment type="caution">
    <text evidence="2">The sequence shown here is derived from an EMBL/GenBank/DDBJ whole genome shotgun (WGS) entry which is preliminary data.</text>
</comment>
<dbReference type="EMBL" id="BAABFC010000010">
    <property type="protein sequence ID" value="GAA4497915.1"/>
    <property type="molecule type" value="Genomic_DNA"/>
</dbReference>
<feature type="transmembrane region" description="Helical" evidence="1">
    <location>
        <begin position="84"/>
        <end position="110"/>
    </location>
</feature>
<feature type="transmembrane region" description="Helical" evidence="1">
    <location>
        <begin position="116"/>
        <end position="133"/>
    </location>
</feature>
<keyword evidence="1" id="KW-1133">Transmembrane helix</keyword>
<dbReference type="RefSeq" id="WP_425568434.1">
    <property type="nucleotide sequence ID" value="NZ_BAABFC010000010.1"/>
</dbReference>
<name>A0ABP8Q712_9GAMM</name>
<keyword evidence="3" id="KW-1185">Reference proteome</keyword>
<dbReference type="Pfam" id="PF20398">
    <property type="entry name" value="DUF6691"/>
    <property type="match status" value="1"/>
</dbReference>
<evidence type="ECO:0000313" key="2">
    <source>
        <dbReference type="EMBL" id="GAA4497915.1"/>
    </source>
</evidence>
<dbReference type="Proteomes" id="UP001501321">
    <property type="component" value="Unassembled WGS sequence"/>
</dbReference>
<organism evidence="2 3">
    <name type="scientific">Pseudaeromonas paramecii</name>
    <dbReference type="NCBI Taxonomy" id="2138166"/>
    <lineage>
        <taxon>Bacteria</taxon>
        <taxon>Pseudomonadati</taxon>
        <taxon>Pseudomonadota</taxon>
        <taxon>Gammaproteobacteria</taxon>
        <taxon>Aeromonadales</taxon>
        <taxon>Aeromonadaceae</taxon>
        <taxon>Pseudaeromonas</taxon>
    </lineage>
</organism>